<dbReference type="EMBL" id="BMKQ01000001">
    <property type="protein sequence ID" value="GGF51632.1"/>
    <property type="molecule type" value="Genomic_DNA"/>
</dbReference>
<gene>
    <name evidence="1" type="ORF">GCM10011519_27030</name>
</gene>
<comment type="caution">
    <text evidence="1">The sequence shown here is derived from an EMBL/GenBank/DDBJ whole genome shotgun (WGS) entry which is preliminary data.</text>
</comment>
<proteinExistence type="predicted"/>
<evidence type="ECO:0000313" key="1">
    <source>
        <dbReference type="EMBL" id="GGF51632.1"/>
    </source>
</evidence>
<name>A0A917F5D0_9ACTN</name>
<dbReference type="RefSeq" id="WP_188780246.1">
    <property type="nucleotide sequence ID" value="NZ_BMKQ01000001.1"/>
</dbReference>
<dbReference type="Proteomes" id="UP000649179">
    <property type="component" value="Unassembled WGS sequence"/>
</dbReference>
<protein>
    <submittedName>
        <fullName evidence="1">Uncharacterized protein</fullName>
    </submittedName>
</protein>
<organism evidence="1 2">
    <name type="scientific">Marmoricola endophyticus</name>
    <dbReference type="NCBI Taxonomy" id="2040280"/>
    <lineage>
        <taxon>Bacteria</taxon>
        <taxon>Bacillati</taxon>
        <taxon>Actinomycetota</taxon>
        <taxon>Actinomycetes</taxon>
        <taxon>Propionibacteriales</taxon>
        <taxon>Nocardioidaceae</taxon>
        <taxon>Marmoricola</taxon>
    </lineage>
</organism>
<evidence type="ECO:0000313" key="2">
    <source>
        <dbReference type="Proteomes" id="UP000649179"/>
    </source>
</evidence>
<reference evidence="1" key="1">
    <citation type="journal article" date="2014" name="Int. J. Syst. Evol. Microbiol.">
        <title>Complete genome sequence of Corynebacterium casei LMG S-19264T (=DSM 44701T), isolated from a smear-ripened cheese.</title>
        <authorList>
            <consortium name="US DOE Joint Genome Institute (JGI-PGF)"/>
            <person name="Walter F."/>
            <person name="Albersmeier A."/>
            <person name="Kalinowski J."/>
            <person name="Ruckert C."/>
        </authorList>
    </citation>
    <scope>NUCLEOTIDE SEQUENCE</scope>
    <source>
        <strain evidence="1">CGMCC 1.16067</strain>
    </source>
</reference>
<accession>A0A917F5D0</accession>
<reference evidence="1" key="2">
    <citation type="submission" date="2020-09" db="EMBL/GenBank/DDBJ databases">
        <authorList>
            <person name="Sun Q."/>
            <person name="Zhou Y."/>
        </authorList>
    </citation>
    <scope>NUCLEOTIDE SEQUENCE</scope>
    <source>
        <strain evidence="1">CGMCC 1.16067</strain>
    </source>
</reference>
<keyword evidence="2" id="KW-1185">Reference proteome</keyword>
<dbReference type="AlphaFoldDB" id="A0A917F5D0"/>
<sequence>MRSPRSVLLVAGLVALDLLIVVVAFALSHRDGAPADAGGSAAPSVASAQDDVAPIQGPLVLAASDEGAIVRATRGSCDERAPVAARVWTSTGAGGELTERKVAGLQESLGVTYRGRSVSIVGATTSCEVVGFESSDGGRTWQRGAVPRDAWWLDTDTSSGFVHGPVPNGEVNVVCIPTSLSTLGAGQSARVVCQGQNVVTVDRGLGQSTGSAPVQSPSAATAVSGDRLLVLAEQPDCSAALVRVSKGDAASGGDGDADSVGSRVACLSRSAAGLGLASGGGRVFAQVGYRLLVSTDGGERFTAYDGDPVTAAADADQ</sequence>